<protein>
    <recommendedName>
        <fullName evidence="9">Tyrosine recombinase XerC</fullName>
    </recommendedName>
</protein>
<sequence>MTEAEKSLKEYLDYLEIEKNRSLRTRDNYDRYIKRFFKEENISKPSDITVDTIRNFRLKLARSKTEEGIELKKSTQSYYAIAIRNFLRYLIKKGHTPAAPDEVELPKLPDREIEMLDARDLERILNSPEGKNLRSLRDRAILETLFSTGLRLSELCSLGRYIDLDRGEVSVRGKGSKIRVVFLSDGAKESIKEYLKKRVDTEEALFISISKQGSVMGKISPRSVERLVTKYARKAGVGSRVTPHSFRHLFATDLLVNGADLRSVQELLGHSHISTTQVYTHLTNKELKDIHRAFHARRRDKK</sequence>
<dbReference type="Pfam" id="PF00589">
    <property type="entry name" value="Phage_integrase"/>
    <property type="match status" value="1"/>
</dbReference>
<feature type="domain" description="Tyr recombinase" evidence="5">
    <location>
        <begin position="111"/>
        <end position="292"/>
    </location>
</feature>
<evidence type="ECO:0008006" key="9">
    <source>
        <dbReference type="Google" id="ProtNLM"/>
    </source>
</evidence>
<keyword evidence="1" id="KW-0229">DNA integration</keyword>
<dbReference type="Gene3D" id="1.10.443.10">
    <property type="entry name" value="Intergrase catalytic core"/>
    <property type="match status" value="1"/>
</dbReference>
<proteinExistence type="predicted"/>
<dbReference type="AlphaFoldDB" id="A0A2H0UT24"/>
<dbReference type="InterPro" id="IPR044068">
    <property type="entry name" value="CB"/>
</dbReference>
<accession>A0A2H0UT24</accession>
<evidence type="ECO:0000313" key="7">
    <source>
        <dbReference type="EMBL" id="PIR88945.1"/>
    </source>
</evidence>
<dbReference type="PANTHER" id="PTHR30349:SF81">
    <property type="entry name" value="TYROSINE RECOMBINASE XERC"/>
    <property type="match status" value="1"/>
</dbReference>
<dbReference type="GO" id="GO:0006310">
    <property type="term" value="P:DNA recombination"/>
    <property type="evidence" value="ECO:0007669"/>
    <property type="project" value="UniProtKB-KW"/>
</dbReference>
<evidence type="ECO:0000313" key="8">
    <source>
        <dbReference type="Proteomes" id="UP000231157"/>
    </source>
</evidence>
<evidence type="ECO:0000259" key="6">
    <source>
        <dbReference type="PROSITE" id="PS51900"/>
    </source>
</evidence>
<dbReference type="Gene3D" id="1.10.150.130">
    <property type="match status" value="1"/>
</dbReference>
<dbReference type="CDD" id="cd00798">
    <property type="entry name" value="INT_XerDC_C"/>
    <property type="match status" value="1"/>
</dbReference>
<dbReference type="NCBIfam" id="NF040815">
    <property type="entry name" value="recomb_XerA_Arch"/>
    <property type="match status" value="1"/>
</dbReference>
<dbReference type="SUPFAM" id="SSF56349">
    <property type="entry name" value="DNA breaking-rejoining enzymes"/>
    <property type="match status" value="1"/>
</dbReference>
<dbReference type="GO" id="GO:0015074">
    <property type="term" value="P:DNA integration"/>
    <property type="evidence" value="ECO:0007669"/>
    <property type="project" value="UniProtKB-KW"/>
</dbReference>
<dbReference type="EMBL" id="PFAZ01000009">
    <property type="protein sequence ID" value="PIR88945.1"/>
    <property type="molecule type" value="Genomic_DNA"/>
</dbReference>
<keyword evidence="2 4" id="KW-0238">DNA-binding</keyword>
<evidence type="ECO:0000259" key="5">
    <source>
        <dbReference type="PROSITE" id="PS51898"/>
    </source>
</evidence>
<evidence type="ECO:0000256" key="1">
    <source>
        <dbReference type="ARBA" id="ARBA00022908"/>
    </source>
</evidence>
<dbReference type="PANTHER" id="PTHR30349">
    <property type="entry name" value="PHAGE INTEGRASE-RELATED"/>
    <property type="match status" value="1"/>
</dbReference>
<dbReference type="InterPro" id="IPR013762">
    <property type="entry name" value="Integrase-like_cat_sf"/>
</dbReference>
<dbReference type="InterPro" id="IPR010998">
    <property type="entry name" value="Integrase_recombinase_N"/>
</dbReference>
<dbReference type="PROSITE" id="PS51900">
    <property type="entry name" value="CB"/>
    <property type="match status" value="1"/>
</dbReference>
<dbReference type="InterPro" id="IPR011010">
    <property type="entry name" value="DNA_brk_join_enz"/>
</dbReference>
<organism evidence="7 8">
    <name type="scientific">Candidatus Harrisonbacteria bacterium CG10_big_fil_rev_8_21_14_0_10_40_38</name>
    <dbReference type="NCBI Taxonomy" id="1974583"/>
    <lineage>
        <taxon>Bacteria</taxon>
        <taxon>Candidatus Harrisoniibacteriota</taxon>
    </lineage>
</organism>
<dbReference type="GO" id="GO:0003677">
    <property type="term" value="F:DNA binding"/>
    <property type="evidence" value="ECO:0007669"/>
    <property type="project" value="UniProtKB-UniRule"/>
</dbReference>
<dbReference type="Pfam" id="PF02899">
    <property type="entry name" value="Phage_int_SAM_1"/>
    <property type="match status" value="1"/>
</dbReference>
<dbReference type="InterPro" id="IPR002104">
    <property type="entry name" value="Integrase_catalytic"/>
</dbReference>
<dbReference type="Proteomes" id="UP000231157">
    <property type="component" value="Unassembled WGS sequence"/>
</dbReference>
<dbReference type="InterPro" id="IPR050090">
    <property type="entry name" value="Tyrosine_recombinase_XerCD"/>
</dbReference>
<evidence type="ECO:0000256" key="2">
    <source>
        <dbReference type="ARBA" id="ARBA00023125"/>
    </source>
</evidence>
<name>A0A2H0UT24_9BACT</name>
<reference evidence="8" key="1">
    <citation type="submission" date="2017-09" db="EMBL/GenBank/DDBJ databases">
        <title>Depth-based differentiation of microbial function through sediment-hosted aquifers and enrichment of novel symbionts in the deep terrestrial subsurface.</title>
        <authorList>
            <person name="Probst A.J."/>
            <person name="Ladd B."/>
            <person name="Jarett J.K."/>
            <person name="Geller-Mcgrath D.E."/>
            <person name="Sieber C.M.K."/>
            <person name="Emerson J.B."/>
            <person name="Anantharaman K."/>
            <person name="Thomas B.C."/>
            <person name="Malmstrom R."/>
            <person name="Stieglmeier M."/>
            <person name="Klingl A."/>
            <person name="Woyke T."/>
            <person name="Ryan C.M."/>
            <person name="Banfield J.F."/>
        </authorList>
    </citation>
    <scope>NUCLEOTIDE SEQUENCE [LARGE SCALE GENOMIC DNA]</scope>
</reference>
<evidence type="ECO:0000256" key="4">
    <source>
        <dbReference type="PROSITE-ProRule" id="PRU01248"/>
    </source>
</evidence>
<dbReference type="PROSITE" id="PS51898">
    <property type="entry name" value="TYR_RECOMBINASE"/>
    <property type="match status" value="1"/>
</dbReference>
<dbReference type="InterPro" id="IPR004107">
    <property type="entry name" value="Integrase_SAM-like_N"/>
</dbReference>
<keyword evidence="3" id="KW-0233">DNA recombination</keyword>
<gene>
    <name evidence="7" type="ORF">COU07_03550</name>
</gene>
<comment type="caution">
    <text evidence="7">The sequence shown here is derived from an EMBL/GenBank/DDBJ whole genome shotgun (WGS) entry which is preliminary data.</text>
</comment>
<evidence type="ECO:0000256" key="3">
    <source>
        <dbReference type="ARBA" id="ARBA00023172"/>
    </source>
</evidence>
<feature type="domain" description="Core-binding (CB)" evidence="6">
    <location>
        <begin position="2"/>
        <end position="91"/>
    </location>
</feature>